<dbReference type="CDD" id="cd02440">
    <property type="entry name" value="AdoMet_MTases"/>
    <property type="match status" value="1"/>
</dbReference>
<feature type="binding site" evidence="5">
    <location>
        <position position="191"/>
    </location>
    <ligand>
        <name>S-adenosyl-L-methionine</name>
        <dbReference type="ChEBI" id="CHEBI:59789"/>
    </ligand>
</feature>
<gene>
    <name evidence="5" type="primary">prmC</name>
    <name evidence="8" type="ORF">XM47_03870</name>
</gene>
<evidence type="ECO:0000256" key="2">
    <source>
        <dbReference type="ARBA" id="ARBA00022679"/>
    </source>
</evidence>
<keyword evidence="1 5" id="KW-0489">Methyltransferase</keyword>
<evidence type="ECO:0000256" key="1">
    <source>
        <dbReference type="ARBA" id="ARBA00022603"/>
    </source>
</evidence>
<dbReference type="STRING" id="1513271.XM47_03870"/>
<evidence type="ECO:0000313" key="9">
    <source>
        <dbReference type="Proteomes" id="UP000037600"/>
    </source>
</evidence>
<comment type="function">
    <text evidence="5">Methylates the class 1 translation termination release factors RF1/PrfA and RF2/PrfB on the glutamine residue of the universally conserved GGQ motif.</text>
</comment>
<dbReference type="InterPro" id="IPR004556">
    <property type="entry name" value="HemK-like"/>
</dbReference>
<feature type="domain" description="Methyltransferase" evidence="6">
    <location>
        <begin position="116"/>
        <end position="263"/>
    </location>
</feature>
<feature type="domain" description="Release factor glutamine methyltransferase N-terminal" evidence="7">
    <location>
        <begin position="7"/>
        <end position="76"/>
    </location>
</feature>
<dbReference type="InterPro" id="IPR050320">
    <property type="entry name" value="N5-glutamine_MTase"/>
</dbReference>
<feature type="binding site" evidence="5">
    <location>
        <position position="146"/>
    </location>
    <ligand>
        <name>S-adenosyl-L-methionine</name>
        <dbReference type="ChEBI" id="CHEBI:59789"/>
    </ligand>
</feature>
<dbReference type="NCBIfam" id="TIGR03534">
    <property type="entry name" value="RF_mod_PrmC"/>
    <property type="match status" value="1"/>
</dbReference>
<dbReference type="PANTHER" id="PTHR18895:SF74">
    <property type="entry name" value="MTRF1L RELEASE FACTOR GLUTAMINE METHYLTRANSFERASE"/>
    <property type="match status" value="1"/>
</dbReference>
<comment type="similarity">
    <text evidence="5">Belongs to the protein N5-glutamine methyltransferase family. PrmC subfamily.</text>
</comment>
<evidence type="ECO:0000256" key="3">
    <source>
        <dbReference type="ARBA" id="ARBA00022691"/>
    </source>
</evidence>
<dbReference type="GO" id="GO:0003676">
    <property type="term" value="F:nucleic acid binding"/>
    <property type="evidence" value="ECO:0007669"/>
    <property type="project" value="InterPro"/>
</dbReference>
<dbReference type="AlphaFoldDB" id="A0A0J8GYW5"/>
<dbReference type="Proteomes" id="UP000037600">
    <property type="component" value="Unassembled WGS sequence"/>
</dbReference>
<dbReference type="Pfam" id="PF13847">
    <property type="entry name" value="Methyltransf_31"/>
    <property type="match status" value="1"/>
</dbReference>
<dbReference type="OrthoDB" id="9800643at2"/>
<evidence type="ECO:0000256" key="5">
    <source>
        <dbReference type="HAMAP-Rule" id="MF_02126"/>
    </source>
</evidence>
<feature type="binding site" evidence="5">
    <location>
        <begin position="123"/>
        <end position="127"/>
    </location>
    <ligand>
        <name>S-adenosyl-L-methionine</name>
        <dbReference type="ChEBI" id="CHEBI:59789"/>
    </ligand>
</feature>
<dbReference type="InterPro" id="IPR029063">
    <property type="entry name" value="SAM-dependent_MTases_sf"/>
</dbReference>
<dbReference type="NCBIfam" id="TIGR00536">
    <property type="entry name" value="hemK_fam"/>
    <property type="match status" value="1"/>
</dbReference>
<sequence length="285" mass="31930">MNQSLEQAWRHAASLLTKSDSATLDAQLLLLAAIERESRIYLMTYPETLLTFEQADKFTQLIEQRLTGKPVAHILGIREFWGLPIQVNPSTLIPRPDTETLIDTVLEKYRDRINEPLTVLDLGTGTGAIALALKSECPNWQVHAVEFNPDAFQLAISNSQKLSLDIELHLGSWFSALPKNFPLKFDLIVSNPPYIDENDPHLNQGDVCFEPKSALVADNQGLSDIELITHQAKGFLKPSAYLMFEHGYQQADLVQNIFQSEGYSAIETIKDIAENDRVTLAQNLS</sequence>
<feature type="binding site" evidence="5">
    <location>
        <begin position="191"/>
        <end position="194"/>
    </location>
    <ligand>
        <name>substrate</name>
    </ligand>
</feature>
<protein>
    <recommendedName>
        <fullName evidence="5">Release factor glutamine methyltransferase</fullName>
        <shortName evidence="5">RF MTase</shortName>
        <ecNumber evidence="5">2.1.1.297</ecNumber>
    </recommendedName>
    <alternativeName>
        <fullName evidence="5">N5-glutamine methyltransferase PrmC</fullName>
    </alternativeName>
    <alternativeName>
        <fullName evidence="5">Protein-(glutamine-N5) MTase PrmC</fullName>
    </alternativeName>
    <alternativeName>
        <fullName evidence="5">Protein-glutamine N-methyltransferase PrmC</fullName>
    </alternativeName>
</protein>
<evidence type="ECO:0000256" key="4">
    <source>
        <dbReference type="ARBA" id="ARBA00048391"/>
    </source>
</evidence>
<dbReference type="PANTHER" id="PTHR18895">
    <property type="entry name" value="HEMK METHYLTRANSFERASE"/>
    <property type="match status" value="1"/>
</dbReference>
<dbReference type="InterPro" id="IPR002052">
    <property type="entry name" value="DNA_methylase_N6_adenine_CS"/>
</dbReference>
<dbReference type="GO" id="GO:0102559">
    <property type="term" value="F:peptide chain release factor N(5)-glutamine methyltransferase activity"/>
    <property type="evidence" value="ECO:0007669"/>
    <property type="project" value="UniProtKB-EC"/>
</dbReference>
<dbReference type="InterPro" id="IPR019874">
    <property type="entry name" value="RF_methyltr_PrmC"/>
</dbReference>
<comment type="caution">
    <text evidence="8">The sequence shown here is derived from an EMBL/GenBank/DDBJ whole genome shotgun (WGS) entry which is preliminary data.</text>
</comment>
<keyword evidence="2 5" id="KW-0808">Transferase</keyword>
<proteinExistence type="inferred from homology"/>
<dbReference type="HAMAP" id="MF_02126">
    <property type="entry name" value="RF_methyltr_PrmC"/>
    <property type="match status" value="1"/>
</dbReference>
<dbReference type="PROSITE" id="PS00092">
    <property type="entry name" value="N6_MTASE"/>
    <property type="match status" value="1"/>
</dbReference>
<comment type="catalytic activity">
    <reaction evidence="4 5">
        <text>L-glutaminyl-[peptide chain release factor] + S-adenosyl-L-methionine = N(5)-methyl-L-glutaminyl-[peptide chain release factor] + S-adenosyl-L-homocysteine + H(+)</text>
        <dbReference type="Rhea" id="RHEA:42896"/>
        <dbReference type="Rhea" id="RHEA-COMP:10271"/>
        <dbReference type="Rhea" id="RHEA-COMP:10272"/>
        <dbReference type="ChEBI" id="CHEBI:15378"/>
        <dbReference type="ChEBI" id="CHEBI:30011"/>
        <dbReference type="ChEBI" id="CHEBI:57856"/>
        <dbReference type="ChEBI" id="CHEBI:59789"/>
        <dbReference type="ChEBI" id="CHEBI:61891"/>
        <dbReference type="EC" id="2.1.1.297"/>
    </reaction>
</comment>
<keyword evidence="9" id="KW-1185">Reference proteome</keyword>
<dbReference type="Gene3D" id="1.10.8.10">
    <property type="entry name" value="DNA helicase RuvA subunit, C-terminal domain"/>
    <property type="match status" value="1"/>
</dbReference>
<dbReference type="FunFam" id="3.40.50.150:FF:000053">
    <property type="entry name" value="Release factor glutamine methyltransferase"/>
    <property type="match status" value="1"/>
</dbReference>
<organism evidence="8 9">
    <name type="scientific">Catenovulum maritimum</name>
    <dbReference type="NCBI Taxonomy" id="1513271"/>
    <lineage>
        <taxon>Bacteria</taxon>
        <taxon>Pseudomonadati</taxon>
        <taxon>Pseudomonadota</taxon>
        <taxon>Gammaproteobacteria</taxon>
        <taxon>Alteromonadales</taxon>
        <taxon>Alteromonadaceae</taxon>
        <taxon>Catenovulum</taxon>
    </lineage>
</organism>
<dbReference type="SUPFAM" id="SSF53335">
    <property type="entry name" value="S-adenosyl-L-methionine-dependent methyltransferases"/>
    <property type="match status" value="1"/>
</dbReference>
<dbReference type="Pfam" id="PF17827">
    <property type="entry name" value="PrmC_N"/>
    <property type="match status" value="1"/>
</dbReference>
<reference evidence="8 9" key="1">
    <citation type="submission" date="2015-04" db="EMBL/GenBank/DDBJ databases">
        <title>Draft Genome Sequence of the Novel Agar-Digesting Marine Bacterium Q1.</title>
        <authorList>
            <person name="Li Y."/>
            <person name="Li D."/>
            <person name="Chen G."/>
            <person name="Du Z."/>
        </authorList>
    </citation>
    <scope>NUCLEOTIDE SEQUENCE [LARGE SCALE GENOMIC DNA]</scope>
    <source>
        <strain evidence="8 9">Q1</strain>
    </source>
</reference>
<dbReference type="EC" id="2.1.1.297" evidence="5"/>
<keyword evidence="3 5" id="KW-0949">S-adenosyl-L-methionine</keyword>
<evidence type="ECO:0000313" key="8">
    <source>
        <dbReference type="EMBL" id="KMT66434.1"/>
    </source>
</evidence>
<dbReference type="PATRIC" id="fig|1513271.3.peg.801"/>
<dbReference type="InterPro" id="IPR025714">
    <property type="entry name" value="Methyltranfer_dom"/>
</dbReference>
<dbReference type="Gene3D" id="3.40.50.150">
    <property type="entry name" value="Vaccinia Virus protein VP39"/>
    <property type="match status" value="1"/>
</dbReference>
<dbReference type="EMBL" id="LAZL01000004">
    <property type="protein sequence ID" value="KMT66434.1"/>
    <property type="molecule type" value="Genomic_DNA"/>
</dbReference>
<dbReference type="GO" id="GO:0032259">
    <property type="term" value="P:methylation"/>
    <property type="evidence" value="ECO:0007669"/>
    <property type="project" value="UniProtKB-KW"/>
</dbReference>
<evidence type="ECO:0000259" key="6">
    <source>
        <dbReference type="Pfam" id="PF13847"/>
    </source>
</evidence>
<evidence type="ECO:0000259" key="7">
    <source>
        <dbReference type="Pfam" id="PF17827"/>
    </source>
</evidence>
<accession>A0A0J8GYW5</accession>
<feature type="binding site" evidence="5">
    <location>
        <position position="173"/>
    </location>
    <ligand>
        <name>S-adenosyl-L-methionine</name>
        <dbReference type="ChEBI" id="CHEBI:59789"/>
    </ligand>
</feature>
<dbReference type="InterPro" id="IPR040758">
    <property type="entry name" value="PrmC_N"/>
</dbReference>
<name>A0A0J8GYW5_9ALTE</name>